<evidence type="ECO:0000256" key="2">
    <source>
        <dbReference type="PROSITE-ProRule" id="PRU00703"/>
    </source>
</evidence>
<feature type="domain" description="CBS" evidence="3">
    <location>
        <begin position="72"/>
        <end position="127"/>
    </location>
</feature>
<proteinExistence type="predicted"/>
<organism evidence="4 5">
    <name type="scientific">Actinocatenispora rupis</name>
    <dbReference type="NCBI Taxonomy" id="519421"/>
    <lineage>
        <taxon>Bacteria</taxon>
        <taxon>Bacillati</taxon>
        <taxon>Actinomycetota</taxon>
        <taxon>Actinomycetes</taxon>
        <taxon>Micromonosporales</taxon>
        <taxon>Micromonosporaceae</taxon>
        <taxon>Actinocatenispora</taxon>
    </lineage>
</organism>
<dbReference type="AlphaFoldDB" id="A0A8J3NBJ9"/>
<protein>
    <submittedName>
        <fullName evidence="4">Histidine kinase</fullName>
    </submittedName>
</protein>
<keyword evidence="4" id="KW-0418">Kinase</keyword>
<evidence type="ECO:0000259" key="3">
    <source>
        <dbReference type="PROSITE" id="PS51371"/>
    </source>
</evidence>
<dbReference type="EMBL" id="BOMB01000023">
    <property type="protein sequence ID" value="GID13146.1"/>
    <property type="molecule type" value="Genomic_DNA"/>
</dbReference>
<name>A0A8J3NBJ9_9ACTN</name>
<evidence type="ECO:0000313" key="4">
    <source>
        <dbReference type="EMBL" id="GID13146.1"/>
    </source>
</evidence>
<keyword evidence="5" id="KW-1185">Reference proteome</keyword>
<dbReference type="InterPro" id="IPR051257">
    <property type="entry name" value="Diverse_CBS-Domain"/>
</dbReference>
<dbReference type="Pfam" id="PF00571">
    <property type="entry name" value="CBS"/>
    <property type="match status" value="2"/>
</dbReference>
<dbReference type="Gene3D" id="3.10.580.10">
    <property type="entry name" value="CBS-domain"/>
    <property type="match status" value="1"/>
</dbReference>
<dbReference type="InterPro" id="IPR000644">
    <property type="entry name" value="CBS_dom"/>
</dbReference>
<dbReference type="InterPro" id="IPR046342">
    <property type="entry name" value="CBS_dom_sf"/>
</dbReference>
<dbReference type="SMART" id="SM00116">
    <property type="entry name" value="CBS"/>
    <property type="match status" value="2"/>
</dbReference>
<gene>
    <name evidence="4" type="ORF">Aru02nite_40350</name>
</gene>
<accession>A0A8J3NBJ9</accession>
<keyword evidence="4" id="KW-0808">Transferase</keyword>
<keyword evidence="1 2" id="KW-0129">CBS domain</keyword>
<dbReference type="GO" id="GO:0016301">
    <property type="term" value="F:kinase activity"/>
    <property type="evidence" value="ECO:0007669"/>
    <property type="project" value="UniProtKB-KW"/>
</dbReference>
<dbReference type="SUPFAM" id="SSF54631">
    <property type="entry name" value="CBS-domain pair"/>
    <property type="match status" value="1"/>
</dbReference>
<sequence>MQVREAMSPAVVSIGPGHTLRQAAALMSQRNVGAAVVIDPDSYGLGIMTERDILRAIGAGLDPDVERAESHHTSELVFAGPEWTLTDAADAMIRGGFRHLIVIEHDDVIGILSVRDIIRVWSKAAAELRPRAGARASS</sequence>
<evidence type="ECO:0000256" key="1">
    <source>
        <dbReference type="ARBA" id="ARBA00023122"/>
    </source>
</evidence>
<reference evidence="4" key="1">
    <citation type="submission" date="2021-01" db="EMBL/GenBank/DDBJ databases">
        <title>Whole genome shotgun sequence of Actinocatenispora rupis NBRC 107355.</title>
        <authorList>
            <person name="Komaki H."/>
            <person name="Tamura T."/>
        </authorList>
    </citation>
    <scope>NUCLEOTIDE SEQUENCE</scope>
    <source>
        <strain evidence="4">NBRC 107355</strain>
    </source>
</reference>
<dbReference type="PANTHER" id="PTHR43080:SF2">
    <property type="entry name" value="CBS DOMAIN-CONTAINING PROTEIN"/>
    <property type="match status" value="1"/>
</dbReference>
<evidence type="ECO:0000313" key="5">
    <source>
        <dbReference type="Proteomes" id="UP000612808"/>
    </source>
</evidence>
<dbReference type="RefSeq" id="WP_203659885.1">
    <property type="nucleotide sequence ID" value="NZ_BAAAZM010000007.1"/>
</dbReference>
<feature type="domain" description="CBS" evidence="3">
    <location>
        <begin position="7"/>
        <end position="63"/>
    </location>
</feature>
<dbReference type="PANTHER" id="PTHR43080">
    <property type="entry name" value="CBS DOMAIN-CONTAINING PROTEIN CBSX3, MITOCHONDRIAL"/>
    <property type="match status" value="1"/>
</dbReference>
<dbReference type="PROSITE" id="PS51371">
    <property type="entry name" value="CBS"/>
    <property type="match status" value="2"/>
</dbReference>
<comment type="caution">
    <text evidence="4">The sequence shown here is derived from an EMBL/GenBank/DDBJ whole genome shotgun (WGS) entry which is preliminary data.</text>
</comment>
<dbReference type="Proteomes" id="UP000612808">
    <property type="component" value="Unassembled WGS sequence"/>
</dbReference>